<evidence type="ECO:0000313" key="3">
    <source>
        <dbReference type="Proteomes" id="UP000292702"/>
    </source>
</evidence>
<accession>A0A4R0R641</accession>
<dbReference type="InterPro" id="IPR027796">
    <property type="entry name" value="OTT_1508_deam-like"/>
</dbReference>
<feature type="chain" id="PRO_5020922967" evidence="1">
    <location>
        <begin position="27"/>
        <end position="609"/>
    </location>
</feature>
<keyword evidence="3" id="KW-1185">Reference proteome</keyword>
<sequence length="609" mass="67968">MSVKAVSFRIWCLSHFLAILQDPKDARTHTYATSNVDQGSNSARAQARMIFNYLAIVLARDDGVVAVVGNGRLDAEDNKMAVIRSGEVDSAGEKYVFVLSSLSALPCAHFLDRRSHSRGPSRRTVGAHSRSPAPHFQDLKTLKIHTLVTADLLAPHYAVDNLYFPKYVSTCLHGIRSSAQAKSTNAPDLVSQVTRLQEFVVTHHRKKLIFKIKAIRNAYFERKPAGELSDFTPATRLCDWTAPQNVGDSPDFVVPFNAHYAVLLKKFPAFVQQSDPGTPGGTRFVVAAKHVTVFRDVLIDLLDRLELRLNQAPPLTSAATALVTIHQFVRDIPLEFWKSTQFEEILARIRFNDGDLAGVAPPATDGLADSDTYLSKKCRSFLRSFESLYAVITALQYLRHRSAFRSRFPFKVSTVSLLPHRLEKATGSMSEILAVVDYWAKMEKITASEASVLREKVSHNTVLRGACHCEASIMATLYKEGFTYAPHEMRKVLDGFLFAGNRVIGVSEKSCPLCFELANVLRMRNNVDIILPGHHTVYSHWIPPSWLPLADLERLEGSLLRQLREIMMIRSSGAQSITPSSASLWDDDELECDVFPEPFDSDVDVRLIG</sequence>
<keyword evidence="1" id="KW-0732">Signal</keyword>
<dbReference type="OrthoDB" id="2989261at2759"/>
<feature type="signal peptide" evidence="1">
    <location>
        <begin position="1"/>
        <end position="26"/>
    </location>
</feature>
<dbReference type="Pfam" id="PF14441">
    <property type="entry name" value="OTT_1508_deam"/>
    <property type="match status" value="1"/>
</dbReference>
<organism evidence="2 3">
    <name type="scientific">Steccherinum ochraceum</name>
    <dbReference type="NCBI Taxonomy" id="92696"/>
    <lineage>
        <taxon>Eukaryota</taxon>
        <taxon>Fungi</taxon>
        <taxon>Dikarya</taxon>
        <taxon>Basidiomycota</taxon>
        <taxon>Agaricomycotina</taxon>
        <taxon>Agaricomycetes</taxon>
        <taxon>Polyporales</taxon>
        <taxon>Steccherinaceae</taxon>
        <taxon>Steccherinum</taxon>
    </lineage>
</organism>
<dbReference type="Proteomes" id="UP000292702">
    <property type="component" value="Unassembled WGS sequence"/>
</dbReference>
<gene>
    <name evidence="2" type="ORF">EIP91_006192</name>
</gene>
<name>A0A4R0R641_9APHY</name>
<comment type="caution">
    <text evidence="2">The sequence shown here is derived from an EMBL/GenBank/DDBJ whole genome shotgun (WGS) entry which is preliminary data.</text>
</comment>
<reference evidence="2 3" key="1">
    <citation type="submission" date="2018-11" db="EMBL/GenBank/DDBJ databases">
        <title>Genome assembly of Steccherinum ochraceum LE-BIN_3174, the white-rot fungus of the Steccherinaceae family (The Residual Polyporoid clade, Polyporales, Basidiomycota).</title>
        <authorList>
            <person name="Fedorova T.V."/>
            <person name="Glazunova O.A."/>
            <person name="Landesman E.O."/>
            <person name="Moiseenko K.V."/>
            <person name="Psurtseva N.V."/>
            <person name="Savinova O.S."/>
            <person name="Shakhova N.V."/>
            <person name="Tyazhelova T.V."/>
            <person name="Vasina D.V."/>
        </authorList>
    </citation>
    <scope>NUCLEOTIDE SEQUENCE [LARGE SCALE GENOMIC DNA]</scope>
    <source>
        <strain evidence="2 3">LE-BIN_3174</strain>
    </source>
</reference>
<dbReference type="EMBL" id="RWJN01000333">
    <property type="protein sequence ID" value="TCD62961.1"/>
    <property type="molecule type" value="Genomic_DNA"/>
</dbReference>
<protein>
    <submittedName>
        <fullName evidence="2">Uncharacterized protein</fullName>
    </submittedName>
</protein>
<proteinExistence type="predicted"/>
<evidence type="ECO:0000256" key="1">
    <source>
        <dbReference type="SAM" id="SignalP"/>
    </source>
</evidence>
<evidence type="ECO:0000313" key="2">
    <source>
        <dbReference type="EMBL" id="TCD62961.1"/>
    </source>
</evidence>
<dbReference type="AlphaFoldDB" id="A0A4R0R641"/>